<comment type="similarity">
    <text evidence="2 6">Belongs to the class-A beta-lactamase family.</text>
</comment>
<evidence type="ECO:0000256" key="5">
    <source>
        <dbReference type="ARBA" id="ARBA00023251"/>
    </source>
</evidence>
<dbReference type="AlphaFoldDB" id="W0HZX8"/>
<dbReference type="NCBIfam" id="NF033103">
    <property type="entry name" value="bla_class_A"/>
    <property type="match status" value="1"/>
</dbReference>
<gene>
    <name evidence="9" type="ORF">Sant_P0341</name>
</gene>
<dbReference type="GO" id="GO:0030655">
    <property type="term" value="P:beta-lactam antibiotic catabolic process"/>
    <property type="evidence" value="ECO:0007669"/>
    <property type="project" value="InterPro"/>
</dbReference>
<evidence type="ECO:0000313" key="10">
    <source>
        <dbReference type="Proteomes" id="UP000019028"/>
    </source>
</evidence>
<feature type="chain" id="PRO_5004789942" description="Beta-lactamase" evidence="7">
    <location>
        <begin position="22"/>
        <end position="284"/>
    </location>
</feature>
<dbReference type="InterPro" id="IPR012338">
    <property type="entry name" value="Beta-lactam/transpept-like"/>
</dbReference>
<dbReference type="HOGENOM" id="CLU_031960_6_0_6"/>
<dbReference type="RefSeq" id="WP_040133580.1">
    <property type="nucleotide sequence ID" value="NZ_CP006570.1"/>
</dbReference>
<comment type="catalytic activity">
    <reaction evidence="1 6">
        <text>a beta-lactam + H2O = a substituted beta-amino acid</text>
        <dbReference type="Rhea" id="RHEA:20401"/>
        <dbReference type="ChEBI" id="CHEBI:15377"/>
        <dbReference type="ChEBI" id="CHEBI:35627"/>
        <dbReference type="ChEBI" id="CHEBI:140347"/>
        <dbReference type="EC" id="3.5.2.6"/>
    </reaction>
</comment>
<accession>W0HZX8</accession>
<dbReference type="PANTHER" id="PTHR35333">
    <property type="entry name" value="BETA-LACTAMASE"/>
    <property type="match status" value="1"/>
</dbReference>
<dbReference type="GO" id="GO:0046677">
    <property type="term" value="P:response to antibiotic"/>
    <property type="evidence" value="ECO:0007669"/>
    <property type="project" value="UniProtKB-UniRule"/>
</dbReference>
<evidence type="ECO:0000256" key="4">
    <source>
        <dbReference type="ARBA" id="ARBA00022801"/>
    </source>
</evidence>
<feature type="domain" description="Beta-lactamase class A catalytic" evidence="8">
    <location>
        <begin position="44"/>
        <end position="260"/>
    </location>
</feature>
<dbReference type="Proteomes" id="UP000019028">
    <property type="component" value="Plasmid pHS1"/>
</dbReference>
<organism evidence="9 10">
    <name type="scientific">Sodalis praecaptivus</name>
    <dbReference type="NCBI Taxonomy" id="1239307"/>
    <lineage>
        <taxon>Bacteria</taxon>
        <taxon>Pseudomonadati</taxon>
        <taxon>Pseudomonadota</taxon>
        <taxon>Gammaproteobacteria</taxon>
        <taxon>Enterobacterales</taxon>
        <taxon>Bruguierivoracaceae</taxon>
        <taxon>Sodalis</taxon>
    </lineage>
</organism>
<keyword evidence="5 6" id="KW-0046">Antibiotic resistance</keyword>
<name>W0HZX8_9GAMM</name>
<dbReference type="SUPFAM" id="SSF56601">
    <property type="entry name" value="beta-lactamase/transpeptidase-like"/>
    <property type="match status" value="1"/>
</dbReference>
<dbReference type="InterPro" id="IPR000871">
    <property type="entry name" value="Beta-lactam_class-A"/>
</dbReference>
<dbReference type="EMBL" id="CP006570">
    <property type="protein sequence ID" value="AHF79376.1"/>
    <property type="molecule type" value="Genomic_DNA"/>
</dbReference>
<reference evidence="9 10" key="1">
    <citation type="journal article" date="2014" name="Genome Biol. Evol.">
        <title>Genome degeneration and adaptation in a nascent stage of symbiosis.</title>
        <authorList>
            <person name="Oakeson K.F."/>
            <person name="Gil R."/>
            <person name="Clayton A.L."/>
            <person name="Dunn D.M."/>
            <person name="von Niederhausern A.C."/>
            <person name="Hamil C."/>
            <person name="Aoyagi A."/>
            <person name="Duval B."/>
            <person name="Baca A."/>
            <person name="Silva F.J."/>
            <person name="Vallier A."/>
            <person name="Jackson D.G."/>
            <person name="Latorre A."/>
            <person name="Weiss R.B."/>
            <person name="Heddi A."/>
            <person name="Moya A."/>
            <person name="Dale C."/>
        </authorList>
    </citation>
    <scope>NUCLEOTIDE SEQUENCE [LARGE SCALE GENOMIC DNA]</scope>
    <source>
        <strain evidence="9 10">HS1</strain>
        <plasmid evidence="10">Plasmid pHS1</plasmid>
    </source>
</reference>
<keyword evidence="7" id="KW-0732">Signal</keyword>
<evidence type="ECO:0000256" key="2">
    <source>
        <dbReference type="ARBA" id="ARBA00009009"/>
    </source>
</evidence>
<keyword evidence="9" id="KW-0614">Plasmid</keyword>
<proteinExistence type="inferred from homology"/>
<protein>
    <recommendedName>
        <fullName evidence="3 6">Beta-lactamase</fullName>
        <ecNumber evidence="3 6">3.5.2.6</ecNumber>
    </recommendedName>
</protein>
<dbReference type="Gene3D" id="3.40.710.10">
    <property type="entry name" value="DD-peptidase/beta-lactamase superfamily"/>
    <property type="match status" value="1"/>
</dbReference>
<evidence type="ECO:0000256" key="7">
    <source>
        <dbReference type="SAM" id="SignalP"/>
    </source>
</evidence>
<dbReference type="PANTHER" id="PTHR35333:SF3">
    <property type="entry name" value="BETA-LACTAMASE-TYPE TRANSPEPTIDASE FOLD CONTAINING PROTEIN"/>
    <property type="match status" value="1"/>
</dbReference>
<evidence type="ECO:0000256" key="6">
    <source>
        <dbReference type="RuleBase" id="RU361140"/>
    </source>
</evidence>
<evidence type="ECO:0000259" key="8">
    <source>
        <dbReference type="Pfam" id="PF13354"/>
    </source>
</evidence>
<dbReference type="GO" id="GO:0008800">
    <property type="term" value="F:beta-lactamase activity"/>
    <property type="evidence" value="ECO:0007669"/>
    <property type="project" value="UniProtKB-UniRule"/>
</dbReference>
<evidence type="ECO:0000313" key="9">
    <source>
        <dbReference type="EMBL" id="AHF79376.1"/>
    </source>
</evidence>
<feature type="signal peptide" evidence="7">
    <location>
        <begin position="1"/>
        <end position="21"/>
    </location>
</feature>
<dbReference type="PRINTS" id="PR00118">
    <property type="entry name" value="BLACTAMASEA"/>
</dbReference>
<dbReference type="EC" id="3.5.2.6" evidence="3 6"/>
<dbReference type="Pfam" id="PF13354">
    <property type="entry name" value="Beta-lactamase2"/>
    <property type="match status" value="1"/>
</dbReference>
<evidence type="ECO:0000256" key="1">
    <source>
        <dbReference type="ARBA" id="ARBA00001526"/>
    </source>
</evidence>
<dbReference type="OrthoDB" id="9784149at2"/>
<keyword evidence="10" id="KW-1185">Reference proteome</keyword>
<sequence length="284" mass="31034">MRLIPAVIAAFYFWLSPPVQALTTAGLQPYLQKEENRLNARIGVAILDAHGQRIFGYRSEERFPLNSTHKVLACAALLANARQHSALLEQHVTIMPQALVDYSPITQTRLAPGKFTLRELCRAAVSYSDNTAANSILEVIGGAGAVTRFMRLIGDNVTRLDRLEPSLNEAVPGDVRDTTTPASVVAALRTILATDVLTLPHRQLLQTWMMDDQVAGDLLRASLPTGWRIADKTGAGGYGSRSIIAAVYPDPKQPFYIAIYITQTAATLQQSNRVAANIGKIIFR</sequence>
<dbReference type="PROSITE" id="PS00146">
    <property type="entry name" value="BETA_LACTAMASE_A"/>
    <property type="match status" value="1"/>
</dbReference>
<dbReference type="PATRIC" id="fig|1239307.3.peg.4907"/>
<geneLocation type="plasmid" evidence="9 10">
    <name>pHS1</name>
</geneLocation>
<dbReference type="InterPro" id="IPR045155">
    <property type="entry name" value="Beta-lactam_cat"/>
</dbReference>
<dbReference type="InterPro" id="IPR023650">
    <property type="entry name" value="Beta-lactam_class-A_AS"/>
</dbReference>
<evidence type="ECO:0000256" key="3">
    <source>
        <dbReference type="ARBA" id="ARBA00012865"/>
    </source>
</evidence>
<keyword evidence="4 6" id="KW-0378">Hydrolase</keyword>
<dbReference type="KEGG" id="sod:Sant_P0341"/>